<dbReference type="Proteomes" id="UP000001551">
    <property type="component" value="Chromosome"/>
</dbReference>
<sequence length="344" mass="39481">MTSNNPEIVMYQTEDGHTKIDVRMEDETVWLSQTQMADLFQTTKQNISLHINNTFEEGELDSSATVKEYLTVQSEGAREVSRKIKYYNLDVIISVGYRVKSLRGTQFRRWALEILREYLVKGFSMNDDLLKKAGGGNYWRELLERIRDIRSSEKVFYRQVLDLYATSVDYDPRTPESLEFFKIVQNKLHFAAHGHTAAEIISERANAELPFMGLTTFSGEHPTKGEVSIAKNYLTEEELSTLNRMVSAFFDLAELRAMQHQPMYMKDWVVELDDFAKRYGKGILPGAGTVSHQAALAKAEAEYKKYRQKSIGNLSPAERDFLASIKDTQKRLEGKKKTRRDGDG</sequence>
<dbReference type="Pfam" id="PF13310">
    <property type="entry name" value="Virulence_RhuM"/>
    <property type="match status" value="1"/>
</dbReference>
<gene>
    <name evidence="1" type="ordered locus">Ethha_0470</name>
</gene>
<dbReference type="RefSeq" id="WP_013484436.1">
    <property type="nucleotide sequence ID" value="NC_014828.1"/>
</dbReference>
<dbReference type="eggNOG" id="COG3943">
    <property type="taxonomic scope" value="Bacteria"/>
</dbReference>
<protein>
    <recommendedName>
        <fullName evidence="3">Cell filamentation protein Fic</fullName>
    </recommendedName>
</protein>
<dbReference type="PIRSF" id="PIRSF015268">
    <property type="entry name" value="Virulence_RhuM"/>
    <property type="match status" value="1"/>
</dbReference>
<evidence type="ECO:0000313" key="1">
    <source>
        <dbReference type="EMBL" id="ADU26055.1"/>
    </source>
</evidence>
<dbReference type="AlphaFoldDB" id="E6U8Z1"/>
<organism evidence="1 2">
    <name type="scientific">Ethanoligenens harbinense (strain DSM 18485 / JCM 12961 / CGMCC 1.5033 / YUAN-3)</name>
    <dbReference type="NCBI Taxonomy" id="663278"/>
    <lineage>
        <taxon>Bacteria</taxon>
        <taxon>Bacillati</taxon>
        <taxon>Bacillota</taxon>
        <taxon>Clostridia</taxon>
        <taxon>Eubacteriales</taxon>
        <taxon>Oscillospiraceae</taxon>
        <taxon>Ethanoligenens</taxon>
    </lineage>
</organism>
<dbReference type="InterPro" id="IPR011204">
    <property type="entry name" value="Virulence_RhuM-like"/>
</dbReference>
<name>E6U8Z1_ETHHY</name>
<evidence type="ECO:0000313" key="2">
    <source>
        <dbReference type="Proteomes" id="UP000001551"/>
    </source>
</evidence>
<dbReference type="PANTHER" id="PTHR35810">
    <property type="entry name" value="CYTOPLASMIC PROTEIN-RELATED"/>
    <property type="match status" value="1"/>
</dbReference>
<dbReference type="PANTHER" id="PTHR35810:SF1">
    <property type="entry name" value="CYTOPLASMIC PROTEIN"/>
    <property type="match status" value="1"/>
</dbReference>
<dbReference type="STRING" id="663278.Ethha_0470"/>
<reference evidence="1 2" key="1">
    <citation type="submission" date="2010-12" db="EMBL/GenBank/DDBJ databases">
        <title>Complete sequence of Ethanoligenens harbinense YUAN-3.</title>
        <authorList>
            <person name="Lucas S."/>
            <person name="Copeland A."/>
            <person name="Lapidus A."/>
            <person name="Cheng J.-F."/>
            <person name="Bruce D."/>
            <person name="Goodwin L."/>
            <person name="Pitluck S."/>
            <person name="Chertkov O."/>
            <person name="Misra M."/>
            <person name="Detter J.C."/>
            <person name="Han C."/>
            <person name="Tapia R."/>
            <person name="Land M."/>
            <person name="Hauser L."/>
            <person name="Jeffries C."/>
            <person name="Kyrpides N."/>
            <person name="Ivanova N."/>
            <person name="Mikhailova N."/>
            <person name="Wang A."/>
            <person name="Mouttaki H."/>
            <person name="He Z."/>
            <person name="Zhou J."/>
            <person name="Hemme C.L."/>
            <person name="Woyke T."/>
        </authorList>
    </citation>
    <scope>NUCLEOTIDE SEQUENCE [LARGE SCALE GENOMIC DNA]</scope>
    <source>
        <strain evidence="2">DSM 18485 / JCM 12961 / CGMCC 1.5033 / YUAN-3</strain>
    </source>
</reference>
<accession>E6U8Z1</accession>
<dbReference type="EMBL" id="CP002400">
    <property type="protein sequence ID" value="ADU26055.1"/>
    <property type="molecule type" value="Genomic_DNA"/>
</dbReference>
<evidence type="ECO:0008006" key="3">
    <source>
        <dbReference type="Google" id="ProtNLM"/>
    </source>
</evidence>
<keyword evidence="2" id="KW-1185">Reference proteome</keyword>
<proteinExistence type="predicted"/>
<dbReference type="KEGG" id="eha:Ethha_0470"/>
<dbReference type="HOGENOM" id="CLU_048266_0_0_9"/>